<reference evidence="3" key="2">
    <citation type="journal article" date="2017" name="Nat. Plants">
        <title>The Aegilops tauschii genome reveals multiple impacts of transposons.</title>
        <authorList>
            <person name="Zhao G."/>
            <person name="Zou C."/>
            <person name="Li K."/>
            <person name="Wang K."/>
            <person name="Li T."/>
            <person name="Gao L."/>
            <person name="Zhang X."/>
            <person name="Wang H."/>
            <person name="Yang Z."/>
            <person name="Liu X."/>
            <person name="Jiang W."/>
            <person name="Mao L."/>
            <person name="Kong X."/>
            <person name="Jiao Y."/>
            <person name="Jia J."/>
        </authorList>
    </citation>
    <scope>NUCLEOTIDE SEQUENCE [LARGE SCALE GENOMIC DNA]</scope>
    <source>
        <strain evidence="3">cv. AL8/78</strain>
    </source>
</reference>
<reference evidence="2" key="4">
    <citation type="submission" date="2019-03" db="UniProtKB">
        <authorList>
            <consortium name="EnsemblPlants"/>
        </authorList>
    </citation>
    <scope>IDENTIFICATION</scope>
</reference>
<evidence type="ECO:0000256" key="1">
    <source>
        <dbReference type="SAM" id="MobiDB-lite"/>
    </source>
</evidence>
<reference evidence="2" key="3">
    <citation type="journal article" date="2017" name="Nature">
        <title>Genome sequence of the progenitor of the wheat D genome Aegilops tauschii.</title>
        <authorList>
            <person name="Luo M.C."/>
            <person name="Gu Y.Q."/>
            <person name="Puiu D."/>
            <person name="Wang H."/>
            <person name="Twardziok S.O."/>
            <person name="Deal K.R."/>
            <person name="Huo N."/>
            <person name="Zhu T."/>
            <person name="Wang L."/>
            <person name="Wang Y."/>
            <person name="McGuire P.E."/>
            <person name="Liu S."/>
            <person name="Long H."/>
            <person name="Ramasamy R.K."/>
            <person name="Rodriguez J.C."/>
            <person name="Van S.L."/>
            <person name="Yuan L."/>
            <person name="Wang Z."/>
            <person name="Xia Z."/>
            <person name="Xiao L."/>
            <person name="Anderson O.D."/>
            <person name="Ouyang S."/>
            <person name="Liang Y."/>
            <person name="Zimin A.V."/>
            <person name="Pertea G."/>
            <person name="Qi P."/>
            <person name="Bennetzen J.L."/>
            <person name="Dai X."/>
            <person name="Dawson M.W."/>
            <person name="Muller H.G."/>
            <person name="Kugler K."/>
            <person name="Rivarola-Duarte L."/>
            <person name="Spannagl M."/>
            <person name="Mayer K.F.X."/>
            <person name="Lu F.H."/>
            <person name="Bevan M.W."/>
            <person name="Leroy P."/>
            <person name="Li P."/>
            <person name="You F.M."/>
            <person name="Sun Q."/>
            <person name="Liu Z."/>
            <person name="Lyons E."/>
            <person name="Wicker T."/>
            <person name="Salzberg S.L."/>
            <person name="Devos K.M."/>
            <person name="Dvorak J."/>
        </authorList>
    </citation>
    <scope>NUCLEOTIDE SEQUENCE [LARGE SCALE GENOMIC DNA]</scope>
    <source>
        <strain evidence="2">cv. AL8/78</strain>
    </source>
</reference>
<dbReference type="Proteomes" id="UP000015105">
    <property type="component" value="Chromosome 3D"/>
</dbReference>
<feature type="compositionally biased region" description="Low complexity" evidence="1">
    <location>
        <begin position="73"/>
        <end position="82"/>
    </location>
</feature>
<protein>
    <submittedName>
        <fullName evidence="2">Uncharacterized protein</fullName>
    </submittedName>
</protein>
<sequence>PARSHDFTTTSRSSTPPHSITVTGAEPVRRPLRNHPPRSGFLRAANLEPRASVARPAVIGVRPRSPYPPPSLRDPSSLAAAAPRRRPPRSLLSRAPTVLFIGRPPESRRPPSTERTTSPLRCSITVLFFVHTPG</sequence>
<evidence type="ECO:0000313" key="3">
    <source>
        <dbReference type="Proteomes" id="UP000015105"/>
    </source>
</evidence>
<reference evidence="2" key="5">
    <citation type="journal article" date="2021" name="G3 (Bethesda)">
        <title>Aegilops tauschii genome assembly Aet v5.0 features greater sequence contiguity and improved annotation.</title>
        <authorList>
            <person name="Wang L."/>
            <person name="Zhu T."/>
            <person name="Rodriguez J.C."/>
            <person name="Deal K.R."/>
            <person name="Dubcovsky J."/>
            <person name="McGuire P.E."/>
            <person name="Lux T."/>
            <person name="Spannagl M."/>
            <person name="Mayer K.F.X."/>
            <person name="Baldrich P."/>
            <person name="Meyers B.C."/>
            <person name="Huo N."/>
            <person name="Gu Y.Q."/>
            <person name="Zhou H."/>
            <person name="Devos K.M."/>
            <person name="Bennetzen J.L."/>
            <person name="Unver T."/>
            <person name="Budak H."/>
            <person name="Gulick P.J."/>
            <person name="Galiba G."/>
            <person name="Kalapos B."/>
            <person name="Nelson D.R."/>
            <person name="Li P."/>
            <person name="You F.M."/>
            <person name="Luo M.C."/>
            <person name="Dvorak J."/>
        </authorList>
    </citation>
    <scope>NUCLEOTIDE SEQUENCE [LARGE SCALE GENOMIC DNA]</scope>
    <source>
        <strain evidence="2">cv. AL8/78</strain>
    </source>
</reference>
<evidence type="ECO:0000313" key="2">
    <source>
        <dbReference type="EnsemblPlants" id="AET3Gv20963900.1"/>
    </source>
</evidence>
<dbReference type="AlphaFoldDB" id="A0A453GD20"/>
<feature type="region of interest" description="Disordered" evidence="1">
    <location>
        <begin position="52"/>
        <end position="118"/>
    </location>
</feature>
<keyword evidence="3" id="KW-1185">Reference proteome</keyword>
<feature type="compositionally biased region" description="Low complexity" evidence="1">
    <location>
        <begin position="8"/>
        <end position="21"/>
    </location>
</feature>
<reference evidence="3" key="1">
    <citation type="journal article" date="2014" name="Science">
        <title>Ancient hybridizations among the ancestral genomes of bread wheat.</title>
        <authorList>
            <consortium name="International Wheat Genome Sequencing Consortium,"/>
            <person name="Marcussen T."/>
            <person name="Sandve S.R."/>
            <person name="Heier L."/>
            <person name="Spannagl M."/>
            <person name="Pfeifer M."/>
            <person name="Jakobsen K.S."/>
            <person name="Wulff B.B."/>
            <person name="Steuernagel B."/>
            <person name="Mayer K.F."/>
            <person name="Olsen O.A."/>
        </authorList>
    </citation>
    <scope>NUCLEOTIDE SEQUENCE [LARGE SCALE GENOMIC DNA]</scope>
    <source>
        <strain evidence="3">cv. AL8/78</strain>
    </source>
</reference>
<name>A0A453GD20_AEGTS</name>
<accession>A0A453GD20</accession>
<feature type="region of interest" description="Disordered" evidence="1">
    <location>
        <begin position="1"/>
        <end position="39"/>
    </location>
</feature>
<dbReference type="EnsemblPlants" id="AET3Gv20963900.1">
    <property type="protein sequence ID" value="AET3Gv20963900.1"/>
    <property type="gene ID" value="AET3Gv20963900"/>
</dbReference>
<organism evidence="2 3">
    <name type="scientific">Aegilops tauschii subsp. strangulata</name>
    <name type="common">Goatgrass</name>
    <dbReference type="NCBI Taxonomy" id="200361"/>
    <lineage>
        <taxon>Eukaryota</taxon>
        <taxon>Viridiplantae</taxon>
        <taxon>Streptophyta</taxon>
        <taxon>Embryophyta</taxon>
        <taxon>Tracheophyta</taxon>
        <taxon>Spermatophyta</taxon>
        <taxon>Magnoliopsida</taxon>
        <taxon>Liliopsida</taxon>
        <taxon>Poales</taxon>
        <taxon>Poaceae</taxon>
        <taxon>BOP clade</taxon>
        <taxon>Pooideae</taxon>
        <taxon>Triticodae</taxon>
        <taxon>Triticeae</taxon>
        <taxon>Triticinae</taxon>
        <taxon>Aegilops</taxon>
    </lineage>
</organism>
<proteinExistence type="predicted"/>
<dbReference type="Gramene" id="AET3Gv20963900.1">
    <property type="protein sequence ID" value="AET3Gv20963900.1"/>
    <property type="gene ID" value="AET3Gv20963900"/>
</dbReference>